<sequence length="41" mass="4287">MSLFTKFGTAYDTSDNTSHVRDVGPMLATTGAAAVVSKPLQ</sequence>
<dbReference type="Proteomes" id="UP000434957">
    <property type="component" value="Unassembled WGS sequence"/>
</dbReference>
<reference evidence="2 3" key="1">
    <citation type="submission" date="2018-08" db="EMBL/GenBank/DDBJ databases">
        <title>Genomic investigation of the strawberry pathogen Phytophthora fragariae indicates pathogenicity is determined by transcriptional variation in three key races.</title>
        <authorList>
            <person name="Adams T.M."/>
            <person name="Armitage A.D."/>
            <person name="Sobczyk M.K."/>
            <person name="Bates H.J."/>
            <person name="Dunwell J.M."/>
            <person name="Nellist C.F."/>
            <person name="Harrison R.J."/>
        </authorList>
    </citation>
    <scope>NUCLEOTIDE SEQUENCE [LARGE SCALE GENOMIC DNA]</scope>
    <source>
        <strain evidence="1 4">SCRP324</strain>
        <strain evidence="2 3">SCRP333</strain>
    </source>
</reference>
<protein>
    <submittedName>
        <fullName evidence="2">Uncharacterized protein</fullName>
    </submittedName>
</protein>
<comment type="caution">
    <text evidence="2">The sequence shown here is derived from an EMBL/GenBank/DDBJ whole genome shotgun (WGS) entry which is preliminary data.</text>
</comment>
<gene>
    <name evidence="1" type="ORF">PR002_g33180</name>
    <name evidence="2" type="ORF">PR003_g35103</name>
</gene>
<name>A0A6A4AJX4_9STRA</name>
<evidence type="ECO:0000313" key="2">
    <source>
        <dbReference type="EMBL" id="KAE9258693.1"/>
    </source>
</evidence>
<evidence type="ECO:0000313" key="4">
    <source>
        <dbReference type="Proteomes" id="UP000435112"/>
    </source>
</evidence>
<dbReference type="AlphaFoldDB" id="A0A6A4AJX4"/>
<accession>A0A6A4AJX4</accession>
<organism evidence="2 3">
    <name type="scientific">Phytophthora rubi</name>
    <dbReference type="NCBI Taxonomy" id="129364"/>
    <lineage>
        <taxon>Eukaryota</taxon>
        <taxon>Sar</taxon>
        <taxon>Stramenopiles</taxon>
        <taxon>Oomycota</taxon>
        <taxon>Peronosporomycetes</taxon>
        <taxon>Peronosporales</taxon>
        <taxon>Peronosporaceae</taxon>
        <taxon>Phytophthora</taxon>
    </lineage>
</organism>
<evidence type="ECO:0000313" key="1">
    <source>
        <dbReference type="EMBL" id="KAE8950738.1"/>
    </source>
</evidence>
<dbReference type="EMBL" id="QXFU01013520">
    <property type="protein sequence ID" value="KAE8950738.1"/>
    <property type="molecule type" value="Genomic_DNA"/>
</dbReference>
<proteinExistence type="predicted"/>
<evidence type="ECO:0000313" key="3">
    <source>
        <dbReference type="Proteomes" id="UP000434957"/>
    </source>
</evidence>
<dbReference type="Proteomes" id="UP000435112">
    <property type="component" value="Unassembled WGS sequence"/>
</dbReference>
<dbReference type="EMBL" id="QXFT01013285">
    <property type="protein sequence ID" value="KAE9258693.1"/>
    <property type="molecule type" value="Genomic_DNA"/>
</dbReference>
<keyword evidence="3" id="KW-1185">Reference proteome</keyword>